<keyword evidence="4 6" id="KW-0486">Methionine biosynthesis</keyword>
<dbReference type="Pfam" id="PF01048">
    <property type="entry name" value="PNP_UDP_1"/>
    <property type="match status" value="1"/>
</dbReference>
<dbReference type="NCBIfam" id="NF004079">
    <property type="entry name" value="PRK05584.1"/>
    <property type="match status" value="1"/>
</dbReference>
<comment type="caution">
    <text evidence="8">The sequence shown here is derived from an EMBL/GenBank/DDBJ whole genome shotgun (WGS) entry which is preliminary data.</text>
</comment>
<dbReference type="EMBL" id="SACQ01000010">
    <property type="protein sequence ID" value="RVU29422.1"/>
    <property type="molecule type" value="Genomic_DNA"/>
</dbReference>
<dbReference type="Gene3D" id="3.40.50.1580">
    <property type="entry name" value="Nucleoside phosphorylase domain"/>
    <property type="match status" value="1"/>
</dbReference>
<evidence type="ECO:0000256" key="6">
    <source>
        <dbReference type="HAMAP-Rule" id="MF_01684"/>
    </source>
</evidence>
<reference evidence="8 9" key="1">
    <citation type="submission" date="2019-01" db="EMBL/GenBank/DDBJ databases">
        <authorList>
            <person name="Chen W.-M."/>
        </authorList>
    </citation>
    <scope>NUCLEOTIDE SEQUENCE [LARGE SCALE GENOMIC DNA]</scope>
    <source>
        <strain evidence="8 9">HPM-16</strain>
    </source>
</reference>
<dbReference type="GO" id="GO:0005829">
    <property type="term" value="C:cytosol"/>
    <property type="evidence" value="ECO:0007669"/>
    <property type="project" value="TreeGrafter"/>
</dbReference>
<organism evidence="8 9">
    <name type="scientific">Neptunomonas marina</name>
    <dbReference type="NCBI Taxonomy" id="1815562"/>
    <lineage>
        <taxon>Bacteria</taxon>
        <taxon>Pseudomonadati</taxon>
        <taxon>Pseudomonadota</taxon>
        <taxon>Gammaproteobacteria</taxon>
        <taxon>Oceanospirillales</taxon>
        <taxon>Oceanospirillaceae</taxon>
        <taxon>Neptunomonas</taxon>
    </lineage>
</organism>
<comment type="function">
    <text evidence="6">Catalyzes the irreversible cleavage of the glycosidic bond in both 5'-methylthioadenosine (MTA) and S-adenosylhomocysteine (SAH/AdoHcy) to adenine and the corresponding thioribose, 5'-methylthioribose and S-ribosylhomocysteine, respectively. Also cleaves 5'-deoxyadenosine, a toxic by-product of radical S-adenosylmethionine (SAM) enzymes, into 5-deoxyribose and adenine.</text>
</comment>
<feature type="domain" description="Nucleoside phosphorylase" evidence="7">
    <location>
        <begin position="3"/>
        <end position="226"/>
    </location>
</feature>
<dbReference type="GO" id="GO:0008930">
    <property type="term" value="F:methylthioadenosine nucleosidase activity"/>
    <property type="evidence" value="ECO:0007669"/>
    <property type="project" value="UniProtKB-UniRule"/>
</dbReference>
<evidence type="ECO:0000313" key="9">
    <source>
        <dbReference type="Proteomes" id="UP000282818"/>
    </source>
</evidence>
<dbReference type="SUPFAM" id="SSF53167">
    <property type="entry name" value="Purine and uridine phosphorylases"/>
    <property type="match status" value="1"/>
</dbReference>
<dbReference type="PANTHER" id="PTHR46832">
    <property type="entry name" value="5'-METHYLTHIOADENOSINE/S-ADENOSYLHOMOCYSTEINE NUCLEOSIDASE"/>
    <property type="match status" value="1"/>
</dbReference>
<evidence type="ECO:0000313" key="8">
    <source>
        <dbReference type="EMBL" id="RVU29422.1"/>
    </source>
</evidence>
<dbReference type="InterPro" id="IPR035994">
    <property type="entry name" value="Nucleoside_phosphorylase_sf"/>
</dbReference>
<name>A0A437Q4L5_9GAMM</name>
<evidence type="ECO:0000256" key="2">
    <source>
        <dbReference type="ARBA" id="ARBA00022605"/>
    </source>
</evidence>
<dbReference type="EC" id="3.2.2.9" evidence="6"/>
<dbReference type="FunFam" id="3.40.50.1580:FF:000001">
    <property type="entry name" value="MTA/SAH nucleosidase family protein"/>
    <property type="match status" value="1"/>
</dbReference>
<comment type="pathway">
    <text evidence="1 6">Amino-acid biosynthesis; L-methionine biosynthesis via salvage pathway; S-methyl-5-thio-alpha-D-ribose 1-phosphate from S-methyl-5'-thioadenosine (hydrolase route): step 1/2.</text>
</comment>
<dbReference type="HAMAP" id="MF_01684">
    <property type="entry name" value="Salvage_MtnN"/>
    <property type="match status" value="1"/>
</dbReference>
<feature type="binding site" evidence="6">
    <location>
        <position position="153"/>
    </location>
    <ligand>
        <name>substrate</name>
    </ligand>
</feature>
<dbReference type="UniPathway" id="UPA00904">
    <property type="reaction ID" value="UER00871"/>
</dbReference>
<feature type="binding site" evidence="6">
    <location>
        <position position="78"/>
    </location>
    <ligand>
        <name>substrate</name>
    </ligand>
</feature>
<comment type="similarity">
    <text evidence="6">Belongs to the PNP/UDP phosphorylase family. MtnN subfamily.</text>
</comment>
<dbReference type="CDD" id="cd09008">
    <property type="entry name" value="MTAN"/>
    <property type="match status" value="1"/>
</dbReference>
<sequence length="233" mass="24708">MCVGIIGAMEQEVEILRNALQNREDHEVAGYALYTGTLDGVSVVLLKSGIGKVNAAISTTIMLNLFKPDCVINTGSAGGFDPALSVGDIVISSEVRHHDVDVTIFGYEMGQVPGSPAAFVPDESMAAVAEKCIAQMQGMQTVRGLIATGDSFMNDPERVEKTRAAFPTMKAVEMEAAAIAQACHQFQTPFIVIRALSDIAGKESNLSFEQFLETAAAHSAAMVQAITVELGQL</sequence>
<gene>
    <name evidence="6 8" type="primary">mtnN</name>
    <name evidence="8" type="ORF">EOE65_16695</name>
</gene>
<evidence type="ECO:0000259" key="7">
    <source>
        <dbReference type="Pfam" id="PF01048"/>
    </source>
</evidence>
<feature type="active site" description="Proton donor" evidence="6">
    <location>
        <position position="198"/>
    </location>
</feature>
<evidence type="ECO:0000256" key="5">
    <source>
        <dbReference type="ARBA" id="ARBA00050313"/>
    </source>
</evidence>
<protein>
    <recommendedName>
        <fullName evidence="6">5'-methylthioadenosine/S-adenosylhomocysteine nucleosidase</fullName>
        <shortName evidence="6">MTA/SAH nucleosidase</shortName>
        <shortName evidence="6">MTAN</shortName>
        <ecNumber evidence="6">3.2.2.9</ecNumber>
    </recommendedName>
    <alternativeName>
        <fullName evidence="6">5'-deoxyadenosine nucleosidase</fullName>
        <shortName evidence="6">DOA nucleosidase</shortName>
        <shortName evidence="6">dAdo nucleosidase</shortName>
    </alternativeName>
    <alternativeName>
        <fullName evidence="6">5'-methylthioadenosine nucleosidase</fullName>
        <shortName evidence="6">MTA nucleosidase</shortName>
    </alternativeName>
    <alternativeName>
        <fullName evidence="6">S-adenosylhomocysteine nucleosidase</fullName>
        <shortName evidence="6">AdoHcy nucleosidase</shortName>
        <shortName evidence="6">SAH nucleosidase</shortName>
        <shortName evidence="6">SRH nucleosidase</shortName>
    </alternativeName>
</protein>
<dbReference type="AlphaFoldDB" id="A0A437Q4L5"/>
<dbReference type="NCBIfam" id="TIGR01704">
    <property type="entry name" value="MTA_SAH-Nsdase"/>
    <property type="match status" value="1"/>
</dbReference>
<dbReference type="Proteomes" id="UP000282818">
    <property type="component" value="Unassembled WGS sequence"/>
</dbReference>
<dbReference type="InterPro" id="IPR010049">
    <property type="entry name" value="MTA_SAH_Nsdase"/>
</dbReference>
<comment type="catalytic activity">
    <reaction evidence="6">
        <text>S-adenosyl-L-homocysteine + H2O = S-(5-deoxy-D-ribos-5-yl)-L-homocysteine + adenine</text>
        <dbReference type="Rhea" id="RHEA:17805"/>
        <dbReference type="ChEBI" id="CHEBI:15377"/>
        <dbReference type="ChEBI" id="CHEBI:16708"/>
        <dbReference type="ChEBI" id="CHEBI:57856"/>
        <dbReference type="ChEBI" id="CHEBI:58195"/>
        <dbReference type="EC" id="3.2.2.9"/>
    </reaction>
</comment>
<evidence type="ECO:0000256" key="1">
    <source>
        <dbReference type="ARBA" id="ARBA00004945"/>
    </source>
</evidence>
<feature type="binding site" evidence="6">
    <location>
        <begin position="174"/>
        <end position="175"/>
    </location>
    <ligand>
        <name>substrate</name>
    </ligand>
</feature>
<evidence type="ECO:0000256" key="3">
    <source>
        <dbReference type="ARBA" id="ARBA00022801"/>
    </source>
</evidence>
<dbReference type="InterPro" id="IPR000845">
    <property type="entry name" value="Nucleoside_phosphorylase_d"/>
</dbReference>
<evidence type="ECO:0000256" key="4">
    <source>
        <dbReference type="ARBA" id="ARBA00023167"/>
    </source>
</evidence>
<feature type="active site" description="Proton acceptor" evidence="6">
    <location>
        <position position="12"/>
    </location>
</feature>
<dbReference type="PANTHER" id="PTHR46832:SF1">
    <property type="entry name" value="5'-METHYLTHIOADENOSINE_S-ADENOSYLHOMOCYSTEINE NUCLEOSIDASE"/>
    <property type="match status" value="1"/>
</dbReference>
<dbReference type="GO" id="GO:0008782">
    <property type="term" value="F:adenosylhomocysteine nucleosidase activity"/>
    <property type="evidence" value="ECO:0007669"/>
    <property type="project" value="UniProtKB-UniRule"/>
</dbReference>
<keyword evidence="8" id="KW-0326">Glycosidase</keyword>
<comment type="catalytic activity">
    <reaction evidence="5">
        <text>5'-deoxyadenosine + H2O = 5-deoxy-D-ribose + adenine</text>
        <dbReference type="Rhea" id="RHEA:29859"/>
        <dbReference type="ChEBI" id="CHEBI:15377"/>
        <dbReference type="ChEBI" id="CHEBI:16708"/>
        <dbReference type="ChEBI" id="CHEBI:17319"/>
        <dbReference type="ChEBI" id="CHEBI:149540"/>
        <dbReference type="EC" id="3.2.2.9"/>
    </reaction>
    <physiologicalReaction direction="left-to-right" evidence="5">
        <dbReference type="Rhea" id="RHEA:29860"/>
    </physiologicalReaction>
</comment>
<accession>A0A437Q4L5</accession>
<dbReference type="GO" id="GO:0019509">
    <property type="term" value="P:L-methionine salvage from methylthioadenosine"/>
    <property type="evidence" value="ECO:0007669"/>
    <property type="project" value="UniProtKB-UniRule"/>
</dbReference>
<dbReference type="GO" id="GO:0019284">
    <property type="term" value="P:L-methionine salvage from S-adenosylmethionine"/>
    <property type="evidence" value="ECO:0007669"/>
    <property type="project" value="TreeGrafter"/>
</dbReference>
<keyword evidence="9" id="KW-1185">Reference proteome</keyword>
<comment type="catalytic activity">
    <reaction evidence="6">
        <text>S-methyl-5'-thioadenosine + H2O = 5-(methylsulfanyl)-D-ribose + adenine</text>
        <dbReference type="Rhea" id="RHEA:13617"/>
        <dbReference type="ChEBI" id="CHEBI:15377"/>
        <dbReference type="ChEBI" id="CHEBI:16708"/>
        <dbReference type="ChEBI" id="CHEBI:17509"/>
        <dbReference type="ChEBI" id="CHEBI:78440"/>
        <dbReference type="EC" id="3.2.2.9"/>
    </reaction>
</comment>
<proteinExistence type="inferred from homology"/>
<dbReference type="GO" id="GO:0009164">
    <property type="term" value="P:nucleoside catabolic process"/>
    <property type="evidence" value="ECO:0007669"/>
    <property type="project" value="InterPro"/>
</dbReference>
<keyword evidence="3 6" id="KW-0378">Hydrolase</keyword>
<keyword evidence="2 6" id="KW-0028">Amino-acid biosynthesis</keyword>